<dbReference type="Pfam" id="PF03692">
    <property type="entry name" value="CxxCxxCC"/>
    <property type="match status" value="1"/>
</dbReference>
<proteinExistence type="predicted"/>
<dbReference type="Proteomes" id="UP000627292">
    <property type="component" value="Unassembled WGS sequence"/>
</dbReference>
<dbReference type="RefSeq" id="WP_188950429.1">
    <property type="nucleotide sequence ID" value="NZ_BMIB01000001.1"/>
</dbReference>
<evidence type="ECO:0000313" key="2">
    <source>
        <dbReference type="Proteomes" id="UP000627292"/>
    </source>
</evidence>
<sequence length="174" mass="20111">MKLTHQLDIIEKEGAEKEAENYQFRLFLKAQNSAEMDEAVHRLDAEITPQINCTECGNCCQSLMINVTAEENVRVAAHLNMPVADFTEKYIETSLQGDMIVNTIPCHFLQNRCCTVYEHRFTECRTFPGLHLPDFTGRLFSTFMHYGRCPIIYNVTEQLKAHLQWQYQPADTDS</sequence>
<gene>
    <name evidence="1" type="ORF">GCM10011379_05260</name>
</gene>
<protein>
    <recommendedName>
        <fullName evidence="3">YkgJ family cysteine cluster protein</fullName>
    </recommendedName>
</protein>
<name>A0A917IP33_9BACT</name>
<comment type="caution">
    <text evidence="1">The sequence shown here is derived from an EMBL/GenBank/DDBJ whole genome shotgun (WGS) entry which is preliminary data.</text>
</comment>
<accession>A0A917IP33</accession>
<dbReference type="EMBL" id="BMIB01000001">
    <property type="protein sequence ID" value="GGH58982.1"/>
    <property type="molecule type" value="Genomic_DNA"/>
</dbReference>
<organism evidence="1 2">
    <name type="scientific">Filimonas zeae</name>
    <dbReference type="NCBI Taxonomy" id="1737353"/>
    <lineage>
        <taxon>Bacteria</taxon>
        <taxon>Pseudomonadati</taxon>
        <taxon>Bacteroidota</taxon>
        <taxon>Chitinophagia</taxon>
        <taxon>Chitinophagales</taxon>
        <taxon>Chitinophagaceae</taxon>
        <taxon>Filimonas</taxon>
    </lineage>
</organism>
<keyword evidence="2" id="KW-1185">Reference proteome</keyword>
<reference evidence="1" key="2">
    <citation type="submission" date="2020-09" db="EMBL/GenBank/DDBJ databases">
        <authorList>
            <person name="Sun Q."/>
            <person name="Zhou Y."/>
        </authorList>
    </citation>
    <scope>NUCLEOTIDE SEQUENCE</scope>
    <source>
        <strain evidence="1">CGMCC 1.15290</strain>
    </source>
</reference>
<evidence type="ECO:0000313" key="1">
    <source>
        <dbReference type="EMBL" id="GGH58982.1"/>
    </source>
</evidence>
<reference evidence="1" key="1">
    <citation type="journal article" date="2014" name="Int. J. Syst. Evol. Microbiol.">
        <title>Complete genome sequence of Corynebacterium casei LMG S-19264T (=DSM 44701T), isolated from a smear-ripened cheese.</title>
        <authorList>
            <consortium name="US DOE Joint Genome Institute (JGI-PGF)"/>
            <person name="Walter F."/>
            <person name="Albersmeier A."/>
            <person name="Kalinowski J."/>
            <person name="Ruckert C."/>
        </authorList>
    </citation>
    <scope>NUCLEOTIDE SEQUENCE</scope>
    <source>
        <strain evidence="1">CGMCC 1.15290</strain>
    </source>
</reference>
<dbReference type="AlphaFoldDB" id="A0A917IP33"/>
<dbReference type="InterPro" id="IPR005358">
    <property type="entry name" value="Puta_zinc/iron-chelating_dom"/>
</dbReference>
<evidence type="ECO:0008006" key="3">
    <source>
        <dbReference type="Google" id="ProtNLM"/>
    </source>
</evidence>